<comment type="caution">
    <text evidence="2">The sequence shown here is derived from an EMBL/GenBank/DDBJ whole genome shotgun (WGS) entry which is preliminary data.</text>
</comment>
<evidence type="ECO:0000313" key="2">
    <source>
        <dbReference type="EMBL" id="GIX82775.1"/>
    </source>
</evidence>
<protein>
    <submittedName>
        <fullName evidence="2">Uncharacterized protein</fullName>
    </submittedName>
</protein>
<organism evidence="2 3">
    <name type="scientific">Caerostris extrusa</name>
    <name type="common">Bark spider</name>
    <name type="synonym">Caerostris bankana</name>
    <dbReference type="NCBI Taxonomy" id="172846"/>
    <lineage>
        <taxon>Eukaryota</taxon>
        <taxon>Metazoa</taxon>
        <taxon>Ecdysozoa</taxon>
        <taxon>Arthropoda</taxon>
        <taxon>Chelicerata</taxon>
        <taxon>Arachnida</taxon>
        <taxon>Araneae</taxon>
        <taxon>Araneomorphae</taxon>
        <taxon>Entelegynae</taxon>
        <taxon>Araneoidea</taxon>
        <taxon>Araneidae</taxon>
        <taxon>Caerostris</taxon>
    </lineage>
</organism>
<reference evidence="2 3" key="1">
    <citation type="submission" date="2021-06" db="EMBL/GenBank/DDBJ databases">
        <title>Caerostris extrusa draft genome.</title>
        <authorList>
            <person name="Kono N."/>
            <person name="Arakawa K."/>
        </authorList>
    </citation>
    <scope>NUCLEOTIDE SEQUENCE [LARGE SCALE GENOMIC DNA]</scope>
</reference>
<dbReference type="Proteomes" id="UP001054945">
    <property type="component" value="Unassembled WGS sequence"/>
</dbReference>
<name>A0AAV4NG71_CAEEX</name>
<accession>A0AAV4NG71</accession>
<sequence>MTGTKKVNHKKDIVIKTIQNRGHNRGIEGMKTHNISFAKCTCTSWFKVRVWGGQNSTCVPGAILLYSRDERTEAPLPVSGTRRLAAGGGGGGGQRKHSEPTSNKCVSCRCEKDAEERKVTSRKFEWEVCQRVWVKRGMF</sequence>
<gene>
    <name evidence="2" type="ORF">CEXT_157341</name>
</gene>
<feature type="region of interest" description="Disordered" evidence="1">
    <location>
        <begin position="76"/>
        <end position="104"/>
    </location>
</feature>
<dbReference type="AlphaFoldDB" id="A0AAV4NG71"/>
<proteinExistence type="predicted"/>
<keyword evidence="3" id="KW-1185">Reference proteome</keyword>
<evidence type="ECO:0000313" key="3">
    <source>
        <dbReference type="Proteomes" id="UP001054945"/>
    </source>
</evidence>
<evidence type="ECO:0000256" key="1">
    <source>
        <dbReference type="SAM" id="MobiDB-lite"/>
    </source>
</evidence>
<dbReference type="EMBL" id="BPLR01003268">
    <property type="protein sequence ID" value="GIX82775.1"/>
    <property type="molecule type" value="Genomic_DNA"/>
</dbReference>